<dbReference type="OrthoDB" id="5840173at2759"/>
<keyword evidence="1" id="KW-1133">Transmembrane helix</keyword>
<accession>A0A090LEY7</accession>
<dbReference type="InterPro" id="IPR014044">
    <property type="entry name" value="CAP_dom"/>
</dbReference>
<name>A0A090LEY7_STRRB</name>
<keyword evidence="4" id="KW-1185">Reference proteome</keyword>
<reference evidence="3 4" key="1">
    <citation type="submission" date="2014-09" db="EMBL/GenBank/DDBJ databases">
        <authorList>
            <person name="Martin A.A."/>
        </authorList>
    </citation>
    <scope>NUCLEOTIDE SEQUENCE</scope>
    <source>
        <strain evidence="4">ED321</strain>
        <strain evidence="3">ED321 Heterogonic</strain>
    </source>
</reference>
<dbReference type="Pfam" id="PF00188">
    <property type="entry name" value="CAP"/>
    <property type="match status" value="1"/>
</dbReference>
<sequence>MFETKFYFILLILLKLYILILSQTPTLPKKENRYFTNGTIRKTNSLTYKPFCINQLDTTNGISVIECKNYPLNSIQRSKSLPSSFPNFADKQRKSISNLISSDSLALNDANFIETQSKLGKFVEKQGVFGYLIWKSVWINFDFVSLFKDNCALFKSKVVTEINLYRKYHNVLPLEIDGSFNILAEIHIQSYMDENKCETSKYTPYAEICQAIPVSSATILINYWYSGFSKYNFFLHIPKSSTQPFTQLVWKSSQQIGIAARIKNNILYIIFIFFPRGNIKGKYRANVMKRKFTSKN</sequence>
<reference evidence="5" key="2">
    <citation type="submission" date="2020-12" db="UniProtKB">
        <authorList>
            <consortium name="WormBaseParasite"/>
        </authorList>
    </citation>
    <scope>IDENTIFICATION</scope>
</reference>
<dbReference type="AlphaFoldDB" id="A0A090LEY7"/>
<organism evidence="3">
    <name type="scientific">Strongyloides ratti</name>
    <name type="common">Parasitic roundworm</name>
    <dbReference type="NCBI Taxonomy" id="34506"/>
    <lineage>
        <taxon>Eukaryota</taxon>
        <taxon>Metazoa</taxon>
        <taxon>Ecdysozoa</taxon>
        <taxon>Nematoda</taxon>
        <taxon>Chromadorea</taxon>
        <taxon>Rhabditida</taxon>
        <taxon>Tylenchina</taxon>
        <taxon>Panagrolaimomorpha</taxon>
        <taxon>Strongyloidoidea</taxon>
        <taxon>Strongyloididae</taxon>
        <taxon>Strongyloides</taxon>
    </lineage>
</organism>
<evidence type="ECO:0000313" key="3">
    <source>
        <dbReference type="EMBL" id="CEF66095.1"/>
    </source>
</evidence>
<keyword evidence="1" id="KW-0812">Transmembrane</keyword>
<dbReference type="RefSeq" id="XP_024505295.1">
    <property type="nucleotide sequence ID" value="XM_024651637.1"/>
</dbReference>
<evidence type="ECO:0000313" key="5">
    <source>
        <dbReference type="WBParaSite" id="SRAE_2000076500.1"/>
    </source>
</evidence>
<dbReference type="CTD" id="36378459"/>
<feature type="transmembrane region" description="Helical" evidence="1">
    <location>
        <begin position="6"/>
        <end position="24"/>
    </location>
</feature>
<dbReference type="Gene3D" id="3.40.33.10">
    <property type="entry name" value="CAP"/>
    <property type="match status" value="1"/>
</dbReference>
<dbReference type="GeneID" id="36378459"/>
<dbReference type="WBParaSite" id="SRAE_2000076500.1">
    <property type="protein sequence ID" value="SRAE_2000076500.1"/>
    <property type="gene ID" value="WBGene00260965"/>
</dbReference>
<dbReference type="SUPFAM" id="SSF55797">
    <property type="entry name" value="PR-1-like"/>
    <property type="match status" value="1"/>
</dbReference>
<protein>
    <submittedName>
        <fullName evidence="3 5">CAP domain-containing protein</fullName>
    </submittedName>
</protein>
<evidence type="ECO:0000256" key="1">
    <source>
        <dbReference type="SAM" id="Phobius"/>
    </source>
</evidence>
<dbReference type="Proteomes" id="UP000035682">
    <property type="component" value="Unplaced"/>
</dbReference>
<evidence type="ECO:0000313" key="6">
    <source>
        <dbReference type="WormBase" id="SRAE_2000076500"/>
    </source>
</evidence>
<feature type="domain" description="SCP" evidence="2">
    <location>
        <begin position="153"/>
        <end position="281"/>
    </location>
</feature>
<keyword evidence="1" id="KW-0472">Membrane</keyword>
<gene>
    <name evidence="3 5 6" type="ORF">SRAE_2000076500</name>
</gene>
<dbReference type="EMBL" id="LN609529">
    <property type="protein sequence ID" value="CEF66095.1"/>
    <property type="molecule type" value="Genomic_DNA"/>
</dbReference>
<dbReference type="SMART" id="SM00198">
    <property type="entry name" value="SCP"/>
    <property type="match status" value="1"/>
</dbReference>
<dbReference type="WormBase" id="SRAE_2000076500">
    <property type="protein sequence ID" value="SRP04402"/>
    <property type="gene ID" value="WBGene00260965"/>
</dbReference>
<evidence type="ECO:0000313" key="4">
    <source>
        <dbReference type="Proteomes" id="UP000035682"/>
    </source>
</evidence>
<proteinExistence type="predicted"/>
<evidence type="ECO:0000259" key="2">
    <source>
        <dbReference type="SMART" id="SM00198"/>
    </source>
</evidence>
<dbReference type="InterPro" id="IPR035940">
    <property type="entry name" value="CAP_sf"/>
</dbReference>